<gene>
    <name evidence="2" type="ORF">IV73_GL000236</name>
</gene>
<evidence type="ECO:0000313" key="2">
    <source>
        <dbReference type="EMBL" id="KRN75738.1"/>
    </source>
</evidence>
<proteinExistence type="predicted"/>
<feature type="compositionally biased region" description="Polar residues" evidence="1">
    <location>
        <begin position="15"/>
        <end position="50"/>
    </location>
</feature>
<keyword evidence="3" id="KW-1185">Reference proteome</keyword>
<accession>A0A0R2JMS0</accession>
<dbReference type="EMBL" id="JQBP01000001">
    <property type="protein sequence ID" value="KRN75738.1"/>
    <property type="molecule type" value="Genomic_DNA"/>
</dbReference>
<dbReference type="RefSeq" id="WP_157049521.1">
    <property type="nucleotide sequence ID" value="NZ_JQBP01000001.1"/>
</dbReference>
<evidence type="ECO:0000256" key="1">
    <source>
        <dbReference type="SAM" id="MobiDB-lite"/>
    </source>
</evidence>
<reference evidence="2 3" key="1">
    <citation type="journal article" date="2015" name="Genome Announc.">
        <title>Expanding the biotechnology potential of lactobacilli through comparative genomics of 213 strains and associated genera.</title>
        <authorList>
            <person name="Sun Z."/>
            <person name="Harris H.M."/>
            <person name="McCann A."/>
            <person name="Guo C."/>
            <person name="Argimon S."/>
            <person name="Zhang W."/>
            <person name="Yang X."/>
            <person name="Jeffery I.B."/>
            <person name="Cooney J.C."/>
            <person name="Kagawa T.F."/>
            <person name="Liu W."/>
            <person name="Song Y."/>
            <person name="Salvetti E."/>
            <person name="Wrobel A."/>
            <person name="Rasinkangas P."/>
            <person name="Parkhill J."/>
            <person name="Rea M.C."/>
            <person name="O'Sullivan O."/>
            <person name="Ritari J."/>
            <person name="Douillard F.P."/>
            <person name="Paul Ross R."/>
            <person name="Yang R."/>
            <person name="Briner A.E."/>
            <person name="Felis G.E."/>
            <person name="de Vos W.M."/>
            <person name="Barrangou R."/>
            <person name="Klaenhammer T.R."/>
            <person name="Caufield P.W."/>
            <person name="Cui Y."/>
            <person name="Zhang H."/>
            <person name="O'Toole P.W."/>
        </authorList>
    </citation>
    <scope>NUCLEOTIDE SEQUENCE [LARGE SCALE GENOMIC DNA]</scope>
    <source>
        <strain evidence="2 3">DSM 20593</strain>
    </source>
</reference>
<comment type="caution">
    <text evidence="2">The sequence shown here is derived from an EMBL/GenBank/DDBJ whole genome shotgun (WGS) entry which is preliminary data.</text>
</comment>
<dbReference type="AlphaFoldDB" id="A0A0R2JMS0"/>
<sequence>MMINGWTDQTDDNNKLGNDTDNVKPSQLDEFNSNQTTLPDNIENNVVNHI</sequence>
<dbReference type="PATRIC" id="fig|1616.3.peg.240"/>
<protein>
    <submittedName>
        <fullName evidence="2">Uncharacterized protein</fullName>
    </submittedName>
</protein>
<name>A0A0R2JMS0_9LACO</name>
<organism evidence="2 3">
    <name type="scientific">Weissella kandleri</name>
    <dbReference type="NCBI Taxonomy" id="1616"/>
    <lineage>
        <taxon>Bacteria</taxon>
        <taxon>Bacillati</taxon>
        <taxon>Bacillota</taxon>
        <taxon>Bacilli</taxon>
        <taxon>Lactobacillales</taxon>
        <taxon>Lactobacillaceae</taxon>
        <taxon>Weissella</taxon>
    </lineage>
</organism>
<dbReference type="Proteomes" id="UP000051655">
    <property type="component" value="Unassembled WGS sequence"/>
</dbReference>
<evidence type="ECO:0000313" key="3">
    <source>
        <dbReference type="Proteomes" id="UP000051655"/>
    </source>
</evidence>
<feature type="region of interest" description="Disordered" evidence="1">
    <location>
        <begin position="1"/>
        <end position="50"/>
    </location>
</feature>